<feature type="domain" description="Gcp-like" evidence="7">
    <location>
        <begin position="31"/>
        <end position="220"/>
    </location>
</feature>
<dbReference type="Pfam" id="PF00814">
    <property type="entry name" value="TsaD"/>
    <property type="match status" value="1"/>
</dbReference>
<dbReference type="FunFam" id="3.30.420.40:FF:000097">
    <property type="entry name" value="tRNA threonylcarbamoyladenosine biosynthesis protein TsaB"/>
    <property type="match status" value="1"/>
</dbReference>
<dbReference type="PANTHER" id="PTHR11735">
    <property type="entry name" value="TRNA N6-ADENOSINE THREONYLCARBAMOYLTRANSFERASE"/>
    <property type="match status" value="1"/>
</dbReference>
<evidence type="ECO:0000256" key="1">
    <source>
        <dbReference type="ARBA" id="ARBA00004496"/>
    </source>
</evidence>
<protein>
    <recommendedName>
        <fullName evidence="3">tRNA threonylcarbamoyladenosine biosynthesis protein TsaB</fullName>
    </recommendedName>
    <alternativeName>
        <fullName evidence="6">t(6)A37 threonylcarbamoyladenosine biosynthesis protein TsaB</fullName>
    </alternativeName>
</protein>
<organism evidence="8 9">
    <name type="scientific">Pseudoalteromonas rubra</name>
    <dbReference type="NCBI Taxonomy" id="43658"/>
    <lineage>
        <taxon>Bacteria</taxon>
        <taxon>Pseudomonadati</taxon>
        <taxon>Pseudomonadota</taxon>
        <taxon>Gammaproteobacteria</taxon>
        <taxon>Alteromonadales</taxon>
        <taxon>Pseudoalteromonadaceae</taxon>
        <taxon>Pseudoalteromonas</taxon>
    </lineage>
</organism>
<keyword evidence="9" id="KW-1185">Reference proteome</keyword>
<comment type="caution">
    <text evidence="8">The sequence shown here is derived from an EMBL/GenBank/DDBJ whole genome shotgun (WGS) entry which is preliminary data.</text>
</comment>
<dbReference type="Proteomes" id="UP000033452">
    <property type="component" value="Unassembled WGS sequence"/>
</dbReference>
<evidence type="ECO:0000256" key="2">
    <source>
        <dbReference type="ARBA" id="ARBA00010493"/>
    </source>
</evidence>
<dbReference type="InterPro" id="IPR022496">
    <property type="entry name" value="T6A_TsaB"/>
</dbReference>
<dbReference type="SUPFAM" id="SSF53067">
    <property type="entry name" value="Actin-like ATPase domain"/>
    <property type="match status" value="2"/>
</dbReference>
<dbReference type="GO" id="GO:0005829">
    <property type="term" value="C:cytosol"/>
    <property type="evidence" value="ECO:0007669"/>
    <property type="project" value="TreeGrafter"/>
</dbReference>
<comment type="subcellular location">
    <subcellularLocation>
        <location evidence="1">Cytoplasm</location>
    </subcellularLocation>
</comment>
<evidence type="ECO:0000256" key="6">
    <source>
        <dbReference type="ARBA" id="ARBA00032446"/>
    </source>
</evidence>
<dbReference type="EMBL" id="JXYA01000026">
    <property type="protein sequence ID" value="KJZ08575.1"/>
    <property type="molecule type" value="Genomic_DNA"/>
</dbReference>
<dbReference type="GO" id="GO:0002949">
    <property type="term" value="P:tRNA threonylcarbamoyladenosine modification"/>
    <property type="evidence" value="ECO:0007669"/>
    <property type="project" value="InterPro"/>
</dbReference>
<dbReference type="PATRIC" id="fig|43658.5.peg.2548"/>
<keyword evidence="4" id="KW-0963">Cytoplasm</keyword>
<evidence type="ECO:0000313" key="8">
    <source>
        <dbReference type="EMBL" id="KJZ08575.1"/>
    </source>
</evidence>
<dbReference type="OrthoDB" id="9809995at2"/>
<name>A0A0F4QMT8_9GAMM</name>
<dbReference type="PANTHER" id="PTHR11735:SF11">
    <property type="entry name" value="TRNA THREONYLCARBAMOYLADENOSINE BIOSYNTHESIS PROTEIN TSAB"/>
    <property type="match status" value="1"/>
</dbReference>
<evidence type="ECO:0000256" key="5">
    <source>
        <dbReference type="ARBA" id="ARBA00022694"/>
    </source>
</evidence>
<keyword evidence="5" id="KW-0819">tRNA processing</keyword>
<reference evidence="8 9" key="1">
    <citation type="journal article" date="2015" name="BMC Genomics">
        <title>Genome mining reveals unlocked bioactive potential of marine Gram-negative bacteria.</title>
        <authorList>
            <person name="Machado H."/>
            <person name="Sonnenschein E.C."/>
            <person name="Melchiorsen J."/>
            <person name="Gram L."/>
        </authorList>
    </citation>
    <scope>NUCLEOTIDE SEQUENCE [LARGE SCALE GENOMIC DNA]</scope>
    <source>
        <strain evidence="8 9">S2471</strain>
    </source>
</reference>
<evidence type="ECO:0000259" key="7">
    <source>
        <dbReference type="Pfam" id="PF00814"/>
    </source>
</evidence>
<accession>A0A0F4QMT8</accession>
<evidence type="ECO:0000313" key="9">
    <source>
        <dbReference type="Proteomes" id="UP000033452"/>
    </source>
</evidence>
<gene>
    <name evidence="8" type="ORF">TW77_12040</name>
</gene>
<proteinExistence type="inferred from homology"/>
<dbReference type="NCBIfam" id="TIGR03725">
    <property type="entry name" value="T6A_YeaZ"/>
    <property type="match status" value="1"/>
</dbReference>
<evidence type="ECO:0000256" key="3">
    <source>
        <dbReference type="ARBA" id="ARBA00019012"/>
    </source>
</evidence>
<dbReference type="InterPro" id="IPR000905">
    <property type="entry name" value="Gcp-like_dom"/>
</dbReference>
<dbReference type="Gene3D" id="3.30.420.40">
    <property type="match status" value="2"/>
</dbReference>
<evidence type="ECO:0000256" key="4">
    <source>
        <dbReference type="ARBA" id="ARBA00022490"/>
    </source>
</evidence>
<sequence length="228" mass="24584">MKTNLLALDASTEALSLALSFNGNLYRHFEECPQQHSQKILPLVEQLFSEAGCQLKDLDGLVFGRGPGSFTGVRIGVSVAQGLAYSGNLQLAGVSTLQAMAQQAFAQTDAKQVLVAIDARMGEVYLCHYTRGENNQAVALGDESVIKPELIEGDFAGVLAVGTGWQTYSEVAEKLALEVHDAITLPHAEYMLEIGAVQFESGQVVNAADAQPQYVRDTVTWKKLPGRE</sequence>
<dbReference type="CDD" id="cd24032">
    <property type="entry name" value="ASKHA_NBD_TsaB"/>
    <property type="match status" value="1"/>
</dbReference>
<dbReference type="InterPro" id="IPR043129">
    <property type="entry name" value="ATPase_NBD"/>
</dbReference>
<dbReference type="RefSeq" id="WP_046005226.1">
    <property type="nucleotide sequence ID" value="NZ_JXYA01000026.1"/>
</dbReference>
<comment type="similarity">
    <text evidence="2">Belongs to the KAE1 / TsaD family. TsaB subfamily.</text>
</comment>
<dbReference type="AlphaFoldDB" id="A0A0F4QMT8"/>